<feature type="domain" description="Nitroreductase" evidence="3">
    <location>
        <begin position="8"/>
        <end position="181"/>
    </location>
</feature>
<dbReference type="EMBL" id="JBHSOZ010000009">
    <property type="protein sequence ID" value="MFC5714043.1"/>
    <property type="molecule type" value="Genomic_DNA"/>
</dbReference>
<evidence type="ECO:0000313" key="5">
    <source>
        <dbReference type="Proteomes" id="UP001596142"/>
    </source>
</evidence>
<dbReference type="PANTHER" id="PTHR43673">
    <property type="entry name" value="NAD(P)H NITROREDUCTASE YDGI-RELATED"/>
    <property type="match status" value="1"/>
</dbReference>
<comment type="caution">
    <text evidence="4">The sequence shown here is derived from an EMBL/GenBank/DDBJ whole genome shotgun (WGS) entry which is preliminary data.</text>
</comment>
<gene>
    <name evidence="4" type="ORF">ACFPU1_14875</name>
</gene>
<dbReference type="EC" id="1.7.1.-" evidence="4"/>
<dbReference type="GO" id="GO:0016491">
    <property type="term" value="F:oxidoreductase activity"/>
    <property type="evidence" value="ECO:0007669"/>
    <property type="project" value="UniProtKB-KW"/>
</dbReference>
<keyword evidence="2 4" id="KW-0560">Oxidoreductase</keyword>
<keyword evidence="5" id="KW-1185">Reference proteome</keyword>
<dbReference type="SUPFAM" id="SSF55469">
    <property type="entry name" value="FMN-dependent nitroreductase-like"/>
    <property type="match status" value="1"/>
</dbReference>
<evidence type="ECO:0000259" key="3">
    <source>
        <dbReference type="Pfam" id="PF00881"/>
    </source>
</evidence>
<dbReference type="Gene3D" id="3.40.109.10">
    <property type="entry name" value="NADH Oxidase"/>
    <property type="match status" value="1"/>
</dbReference>
<evidence type="ECO:0000256" key="1">
    <source>
        <dbReference type="ARBA" id="ARBA00007118"/>
    </source>
</evidence>
<accession>A0ABW0YTW2</accession>
<dbReference type="Proteomes" id="UP001596142">
    <property type="component" value="Unassembled WGS sequence"/>
</dbReference>
<proteinExistence type="inferred from homology"/>
<dbReference type="PANTHER" id="PTHR43673:SF3">
    <property type="entry name" value="NAD(P)H NITROREDUCTASE YODC-RELATED"/>
    <property type="match status" value="1"/>
</dbReference>
<name>A0ABW0YTW2_9BACI</name>
<dbReference type="InterPro" id="IPR029479">
    <property type="entry name" value="Nitroreductase"/>
</dbReference>
<sequence>MSVIETMKERHSVRKFDPEHKMSEETLREIIEAAAEAPSSWNLQHWKFLVFQSEEKKQELLPIAYNQQQVVNGSVTIAVLGDKEANKNADVVFGEALKQGAMTEEIKEKIVTSIHGAYEREGYNRDAALINGSLASMQLMLAAKEKGYDTVPMEGFDKEKLIETFNIPERYIPVMLIAVGKATGEPRPSFRFPVDDVIIKDSF</sequence>
<reference evidence="5" key="1">
    <citation type="journal article" date="2019" name="Int. J. Syst. Evol. Microbiol.">
        <title>The Global Catalogue of Microorganisms (GCM) 10K type strain sequencing project: providing services to taxonomists for standard genome sequencing and annotation.</title>
        <authorList>
            <consortium name="The Broad Institute Genomics Platform"/>
            <consortium name="The Broad Institute Genome Sequencing Center for Infectious Disease"/>
            <person name="Wu L."/>
            <person name="Ma J."/>
        </authorList>
    </citation>
    <scope>NUCLEOTIDE SEQUENCE [LARGE SCALE GENOMIC DNA]</scope>
    <source>
        <strain evidence="5">CECT 7184</strain>
    </source>
</reference>
<organism evidence="4 5">
    <name type="scientific">Thalassorhabdus alkalitolerans</name>
    <dbReference type="NCBI Taxonomy" id="2282697"/>
    <lineage>
        <taxon>Bacteria</taxon>
        <taxon>Bacillati</taxon>
        <taxon>Bacillota</taxon>
        <taxon>Bacilli</taxon>
        <taxon>Bacillales</taxon>
        <taxon>Bacillaceae</taxon>
        <taxon>Thalassorhabdus</taxon>
    </lineage>
</organism>
<dbReference type="Pfam" id="PF00881">
    <property type="entry name" value="Nitroreductase"/>
    <property type="match status" value="1"/>
</dbReference>
<evidence type="ECO:0000313" key="4">
    <source>
        <dbReference type="EMBL" id="MFC5714043.1"/>
    </source>
</evidence>
<dbReference type="InterPro" id="IPR000415">
    <property type="entry name" value="Nitroreductase-like"/>
</dbReference>
<evidence type="ECO:0000256" key="2">
    <source>
        <dbReference type="ARBA" id="ARBA00023002"/>
    </source>
</evidence>
<comment type="similarity">
    <text evidence="1">Belongs to the nitroreductase family.</text>
</comment>
<dbReference type="CDD" id="cd02137">
    <property type="entry name" value="MhqN-like"/>
    <property type="match status" value="1"/>
</dbReference>
<protein>
    <submittedName>
        <fullName evidence="4">Nitroreductase family protein</fullName>
        <ecNumber evidence="4">1.7.1.-</ecNumber>
    </submittedName>
</protein>
<dbReference type="RefSeq" id="WP_385942569.1">
    <property type="nucleotide sequence ID" value="NZ_JBHSOZ010000009.1"/>
</dbReference>